<name>D3APG7_9FIRM</name>
<dbReference type="EMBL" id="ACIO01000581">
    <property type="protein sequence ID" value="EFC96288.1"/>
    <property type="molecule type" value="Genomic_DNA"/>
</dbReference>
<comment type="caution">
    <text evidence="1">The sequence shown here is derived from an EMBL/GenBank/DDBJ whole genome shotgun (WGS) entry which is preliminary data.</text>
</comment>
<sequence length="44" mass="4738">MAAFFHKNTNDREGIAVAAAGIYIFPPGPPEGFEGGDFWKNALL</sequence>
<evidence type="ECO:0000313" key="1">
    <source>
        <dbReference type="EMBL" id="EFC96288.1"/>
    </source>
</evidence>
<evidence type="ECO:0000313" key="2">
    <source>
        <dbReference type="Proteomes" id="UP000004968"/>
    </source>
</evidence>
<dbReference type="AlphaFoldDB" id="D3APG7"/>
<dbReference type="Proteomes" id="UP000004968">
    <property type="component" value="Unassembled WGS sequence"/>
</dbReference>
<protein>
    <submittedName>
        <fullName evidence="1">Uncharacterized protein</fullName>
    </submittedName>
</protein>
<organism evidence="1 2">
    <name type="scientific">Hungatella hathewayi DSM 13479</name>
    <dbReference type="NCBI Taxonomy" id="566550"/>
    <lineage>
        <taxon>Bacteria</taxon>
        <taxon>Bacillati</taxon>
        <taxon>Bacillota</taxon>
        <taxon>Clostridia</taxon>
        <taxon>Lachnospirales</taxon>
        <taxon>Lachnospiraceae</taxon>
        <taxon>Hungatella</taxon>
    </lineage>
</organism>
<proteinExistence type="predicted"/>
<dbReference type="HOGENOM" id="CLU_3217220_0_0_9"/>
<gene>
    <name evidence="1" type="ORF">CLOSTHATH_05519</name>
</gene>
<accession>D3APG7</accession>
<reference evidence="1 2" key="1">
    <citation type="submission" date="2010-01" db="EMBL/GenBank/DDBJ databases">
        <authorList>
            <person name="Weinstock G."/>
            <person name="Sodergren E."/>
            <person name="Clifton S."/>
            <person name="Fulton L."/>
            <person name="Fulton B."/>
            <person name="Courtney L."/>
            <person name="Fronick C."/>
            <person name="Harrison M."/>
            <person name="Strong C."/>
            <person name="Farmer C."/>
            <person name="Delahaunty K."/>
            <person name="Markovic C."/>
            <person name="Hall O."/>
            <person name="Minx P."/>
            <person name="Tomlinson C."/>
            <person name="Mitreva M."/>
            <person name="Nelson J."/>
            <person name="Hou S."/>
            <person name="Wollam A."/>
            <person name="Pepin K.H."/>
            <person name="Johnson M."/>
            <person name="Bhonagiri V."/>
            <person name="Nash W.E."/>
            <person name="Warren W."/>
            <person name="Chinwalla A."/>
            <person name="Mardis E.R."/>
            <person name="Wilson R.K."/>
        </authorList>
    </citation>
    <scope>NUCLEOTIDE SEQUENCE [LARGE SCALE GENOMIC DNA]</scope>
    <source>
        <strain evidence="1 2">DSM 13479</strain>
    </source>
</reference>